<protein>
    <recommendedName>
        <fullName evidence="10">Hemolysin III</fullName>
    </recommendedName>
</protein>
<proteinExistence type="predicted"/>
<keyword evidence="9" id="KW-1185">Reference proteome</keyword>
<reference evidence="7 9" key="1">
    <citation type="journal article" date="2012" name="Nature">
        <title>Algal genomes reveal evolutionary mosaicism and the fate of nucleomorphs.</title>
        <authorList>
            <consortium name="DOE Joint Genome Institute"/>
            <person name="Curtis B.A."/>
            <person name="Tanifuji G."/>
            <person name="Burki F."/>
            <person name="Gruber A."/>
            <person name="Irimia M."/>
            <person name="Maruyama S."/>
            <person name="Arias M.C."/>
            <person name="Ball S.G."/>
            <person name="Gile G.H."/>
            <person name="Hirakawa Y."/>
            <person name="Hopkins J.F."/>
            <person name="Kuo A."/>
            <person name="Rensing S.A."/>
            <person name="Schmutz J."/>
            <person name="Symeonidi A."/>
            <person name="Elias M."/>
            <person name="Eveleigh R.J."/>
            <person name="Herman E.K."/>
            <person name="Klute M.J."/>
            <person name="Nakayama T."/>
            <person name="Obornik M."/>
            <person name="Reyes-Prieto A."/>
            <person name="Armbrust E.V."/>
            <person name="Aves S.J."/>
            <person name="Beiko R.G."/>
            <person name="Coutinho P."/>
            <person name="Dacks J.B."/>
            <person name="Durnford D.G."/>
            <person name="Fast N.M."/>
            <person name="Green B.R."/>
            <person name="Grisdale C.J."/>
            <person name="Hempel F."/>
            <person name="Henrissat B."/>
            <person name="Hoppner M.P."/>
            <person name="Ishida K."/>
            <person name="Kim E."/>
            <person name="Koreny L."/>
            <person name="Kroth P.G."/>
            <person name="Liu Y."/>
            <person name="Malik S.B."/>
            <person name="Maier U.G."/>
            <person name="McRose D."/>
            <person name="Mock T."/>
            <person name="Neilson J.A."/>
            <person name="Onodera N.T."/>
            <person name="Poole A.M."/>
            <person name="Pritham E.J."/>
            <person name="Richards T.A."/>
            <person name="Rocap G."/>
            <person name="Roy S.W."/>
            <person name="Sarai C."/>
            <person name="Schaack S."/>
            <person name="Shirato S."/>
            <person name="Slamovits C.H."/>
            <person name="Spencer D.F."/>
            <person name="Suzuki S."/>
            <person name="Worden A.Z."/>
            <person name="Zauner S."/>
            <person name="Barry K."/>
            <person name="Bell C."/>
            <person name="Bharti A.K."/>
            <person name="Crow J.A."/>
            <person name="Grimwood J."/>
            <person name="Kramer R."/>
            <person name="Lindquist E."/>
            <person name="Lucas S."/>
            <person name="Salamov A."/>
            <person name="McFadden G.I."/>
            <person name="Lane C.E."/>
            <person name="Keeling P.J."/>
            <person name="Gray M.W."/>
            <person name="Grigoriev I.V."/>
            <person name="Archibald J.M."/>
        </authorList>
    </citation>
    <scope>NUCLEOTIDE SEQUENCE</scope>
    <source>
        <strain evidence="7 9">CCMP2712</strain>
    </source>
</reference>
<keyword evidence="4 6" id="KW-0472">Membrane</keyword>
<evidence type="ECO:0000313" key="9">
    <source>
        <dbReference type="Proteomes" id="UP000011087"/>
    </source>
</evidence>
<evidence type="ECO:0000256" key="3">
    <source>
        <dbReference type="ARBA" id="ARBA00022989"/>
    </source>
</evidence>
<keyword evidence="5" id="KW-0862">Zinc</keyword>
<feature type="transmembrane region" description="Helical" evidence="6">
    <location>
        <begin position="157"/>
        <end position="178"/>
    </location>
</feature>
<reference evidence="8" key="3">
    <citation type="submission" date="2016-03" db="UniProtKB">
        <authorList>
            <consortium name="EnsemblProtists"/>
        </authorList>
    </citation>
    <scope>IDENTIFICATION</scope>
</reference>
<evidence type="ECO:0000256" key="1">
    <source>
        <dbReference type="ARBA" id="ARBA00004141"/>
    </source>
</evidence>
<feature type="transmembrane region" description="Helical" evidence="6">
    <location>
        <begin position="127"/>
        <end position="145"/>
    </location>
</feature>
<feature type="transmembrane region" description="Helical" evidence="6">
    <location>
        <begin position="26"/>
        <end position="45"/>
    </location>
</feature>
<dbReference type="STRING" id="905079.L1IU29"/>
<evidence type="ECO:0000256" key="5">
    <source>
        <dbReference type="PIRSR" id="PIRSR604254-1"/>
    </source>
</evidence>
<evidence type="ECO:0000313" key="7">
    <source>
        <dbReference type="EMBL" id="EKX39622.1"/>
    </source>
</evidence>
<dbReference type="HOGENOM" id="CLU_051078_2_1_1"/>
<dbReference type="KEGG" id="gtt:GUITHDRAFT_114349"/>
<reference evidence="9" key="2">
    <citation type="submission" date="2012-11" db="EMBL/GenBank/DDBJ databases">
        <authorList>
            <person name="Kuo A."/>
            <person name="Curtis B.A."/>
            <person name="Tanifuji G."/>
            <person name="Burki F."/>
            <person name="Gruber A."/>
            <person name="Irimia M."/>
            <person name="Maruyama S."/>
            <person name="Arias M.C."/>
            <person name="Ball S.G."/>
            <person name="Gile G.H."/>
            <person name="Hirakawa Y."/>
            <person name="Hopkins J.F."/>
            <person name="Rensing S.A."/>
            <person name="Schmutz J."/>
            <person name="Symeonidi A."/>
            <person name="Elias M."/>
            <person name="Eveleigh R.J."/>
            <person name="Herman E.K."/>
            <person name="Klute M.J."/>
            <person name="Nakayama T."/>
            <person name="Obornik M."/>
            <person name="Reyes-Prieto A."/>
            <person name="Armbrust E.V."/>
            <person name="Aves S.J."/>
            <person name="Beiko R.G."/>
            <person name="Coutinho P."/>
            <person name="Dacks J.B."/>
            <person name="Durnford D.G."/>
            <person name="Fast N.M."/>
            <person name="Green B.R."/>
            <person name="Grisdale C."/>
            <person name="Hempe F."/>
            <person name="Henrissat B."/>
            <person name="Hoppner M.P."/>
            <person name="Ishida K.-I."/>
            <person name="Kim E."/>
            <person name="Koreny L."/>
            <person name="Kroth P.G."/>
            <person name="Liu Y."/>
            <person name="Malik S.-B."/>
            <person name="Maier U.G."/>
            <person name="McRose D."/>
            <person name="Mock T."/>
            <person name="Neilson J.A."/>
            <person name="Onodera N.T."/>
            <person name="Poole A.M."/>
            <person name="Pritham E.J."/>
            <person name="Richards T.A."/>
            <person name="Rocap G."/>
            <person name="Roy S.W."/>
            <person name="Sarai C."/>
            <person name="Schaack S."/>
            <person name="Shirato S."/>
            <person name="Slamovits C.H."/>
            <person name="Spencer D.F."/>
            <person name="Suzuki S."/>
            <person name="Worden A.Z."/>
            <person name="Zauner S."/>
            <person name="Barry K."/>
            <person name="Bell C."/>
            <person name="Bharti A.K."/>
            <person name="Crow J.A."/>
            <person name="Grimwood J."/>
            <person name="Kramer R."/>
            <person name="Lindquist E."/>
            <person name="Lucas S."/>
            <person name="Salamov A."/>
            <person name="McFadden G.I."/>
            <person name="Lane C.E."/>
            <person name="Keeling P.J."/>
            <person name="Gray M.W."/>
            <person name="Grigoriev I.V."/>
            <person name="Archibald J.M."/>
        </authorList>
    </citation>
    <scope>NUCLEOTIDE SEQUENCE</scope>
    <source>
        <strain evidence="9">CCMP2712</strain>
    </source>
</reference>
<accession>L1IU29</accession>
<keyword evidence="5" id="KW-0479">Metal-binding</keyword>
<dbReference type="Proteomes" id="UP000011087">
    <property type="component" value="Unassembled WGS sequence"/>
</dbReference>
<dbReference type="OrthoDB" id="186812at2759"/>
<feature type="transmembrane region" description="Helical" evidence="6">
    <location>
        <begin position="96"/>
        <end position="115"/>
    </location>
</feature>
<feature type="transmembrane region" description="Helical" evidence="6">
    <location>
        <begin position="57"/>
        <end position="76"/>
    </location>
</feature>
<dbReference type="InterPro" id="IPR004254">
    <property type="entry name" value="AdipoR/HlyIII-related"/>
</dbReference>
<dbReference type="GO" id="GO:0016020">
    <property type="term" value="C:membrane"/>
    <property type="evidence" value="ECO:0007669"/>
    <property type="project" value="UniProtKB-SubCell"/>
</dbReference>
<evidence type="ECO:0000313" key="8">
    <source>
        <dbReference type="EnsemblProtists" id="EKX39622"/>
    </source>
</evidence>
<evidence type="ECO:0000256" key="2">
    <source>
        <dbReference type="ARBA" id="ARBA00022692"/>
    </source>
</evidence>
<dbReference type="OMA" id="NAWTHLV"/>
<dbReference type="GeneID" id="17296343"/>
<evidence type="ECO:0000256" key="4">
    <source>
        <dbReference type="ARBA" id="ARBA00023136"/>
    </source>
</evidence>
<dbReference type="PaxDb" id="55529-EKX39622"/>
<keyword evidence="2 6" id="KW-0812">Transmembrane</keyword>
<organism evidence="7">
    <name type="scientific">Guillardia theta (strain CCMP2712)</name>
    <name type="common">Cryptophyte</name>
    <dbReference type="NCBI Taxonomy" id="905079"/>
    <lineage>
        <taxon>Eukaryota</taxon>
        <taxon>Cryptophyceae</taxon>
        <taxon>Pyrenomonadales</taxon>
        <taxon>Geminigeraceae</taxon>
        <taxon>Guillardia</taxon>
    </lineage>
</organism>
<dbReference type="AlphaFoldDB" id="L1IU29"/>
<dbReference type="EMBL" id="JH993038">
    <property type="protein sequence ID" value="EKX39622.1"/>
    <property type="molecule type" value="Genomic_DNA"/>
</dbReference>
<dbReference type="PANTHER" id="PTHR20855:SF3">
    <property type="entry name" value="LD03007P"/>
    <property type="match status" value="1"/>
</dbReference>
<dbReference type="PANTHER" id="PTHR20855">
    <property type="entry name" value="ADIPOR/PROGESTIN RECEPTOR-RELATED"/>
    <property type="match status" value="1"/>
</dbReference>
<dbReference type="RefSeq" id="XP_005826602.1">
    <property type="nucleotide sequence ID" value="XM_005826545.1"/>
</dbReference>
<keyword evidence="3 6" id="KW-1133">Transmembrane helix</keyword>
<gene>
    <name evidence="7" type="ORF">GUITHDRAFT_114349</name>
</gene>
<feature type="binding site" evidence="5">
    <location>
        <position position="74"/>
    </location>
    <ligand>
        <name>Zn(2+)</name>
        <dbReference type="ChEBI" id="CHEBI:29105"/>
    </ligand>
</feature>
<dbReference type="Pfam" id="PF03006">
    <property type="entry name" value="HlyIII"/>
    <property type="match status" value="1"/>
</dbReference>
<dbReference type="GO" id="GO:0046872">
    <property type="term" value="F:metal ion binding"/>
    <property type="evidence" value="ECO:0007669"/>
    <property type="project" value="UniProtKB-KW"/>
</dbReference>
<dbReference type="EnsemblProtists" id="EKX39622">
    <property type="protein sequence ID" value="EKX39622"/>
    <property type="gene ID" value="GUITHDRAFT_114349"/>
</dbReference>
<evidence type="ECO:0008006" key="10">
    <source>
        <dbReference type="Google" id="ProtNLM"/>
    </source>
</evidence>
<comment type="subcellular location">
    <subcellularLocation>
        <location evidence="1">Membrane</location>
        <topology evidence="1">Multi-pass membrane protein</topology>
    </subcellularLocation>
</comment>
<evidence type="ECO:0000256" key="6">
    <source>
        <dbReference type="SAM" id="Phobius"/>
    </source>
</evidence>
<sequence length="182" mass="20800">MLAKFCRLNHTFHVPVYKDGPDWFSFWTHALGFVLSLIGLLLLVLKASTPISQFSCGLYGCCMCVLFFASALHHMVKRPAGREMSDLLRRFDHISIYLFIAGSYVFQGWICLFLWTPLHQAFSPDEIHYLVAGGLLYTLGAFVYATKFPDPLPNVVGFHGLWHLFVLLGASQHFWFIYKFVA</sequence>
<name>L1IU29_GUITC</name>